<accession>A0ABY6U7P3</accession>
<reference evidence="1 2" key="1">
    <citation type="submission" date="2019-06" db="EMBL/GenBank/DDBJ databases">
        <authorList>
            <person name="Broberg M."/>
        </authorList>
    </citation>
    <scope>NUCLEOTIDE SEQUENCE [LARGE SCALE GENOMIC DNA]</scope>
</reference>
<proteinExistence type="predicted"/>
<dbReference type="Pfam" id="PF03737">
    <property type="entry name" value="RraA-like"/>
    <property type="match status" value="1"/>
</dbReference>
<dbReference type="SUPFAM" id="SSF89562">
    <property type="entry name" value="RraA-like"/>
    <property type="match status" value="1"/>
</dbReference>
<name>A0ABY6U7P3_BIOOC</name>
<dbReference type="InterPro" id="IPR036704">
    <property type="entry name" value="RraA/RraA-like_sf"/>
</dbReference>
<dbReference type="InterPro" id="IPR005493">
    <property type="entry name" value="RraA/RraA-like"/>
</dbReference>
<evidence type="ECO:0000313" key="2">
    <source>
        <dbReference type="Proteomes" id="UP000766486"/>
    </source>
</evidence>
<dbReference type="PANTHER" id="PTHR33254:SF28">
    <property type="entry name" value="4-HYDROXY-4-METHYL-2-OXOGLUTARATE ALDOLASE"/>
    <property type="match status" value="1"/>
</dbReference>
<organism evidence="1 2">
    <name type="scientific">Bionectria ochroleuca</name>
    <name type="common">Gliocladium roseum</name>
    <dbReference type="NCBI Taxonomy" id="29856"/>
    <lineage>
        <taxon>Eukaryota</taxon>
        <taxon>Fungi</taxon>
        <taxon>Dikarya</taxon>
        <taxon>Ascomycota</taxon>
        <taxon>Pezizomycotina</taxon>
        <taxon>Sordariomycetes</taxon>
        <taxon>Hypocreomycetidae</taxon>
        <taxon>Hypocreales</taxon>
        <taxon>Bionectriaceae</taxon>
        <taxon>Clonostachys</taxon>
    </lineage>
</organism>
<gene>
    <name evidence="1" type="ORF">CLO192961_LOCUS200318</name>
</gene>
<dbReference type="Proteomes" id="UP000766486">
    <property type="component" value="Unassembled WGS sequence"/>
</dbReference>
<dbReference type="CDD" id="cd16841">
    <property type="entry name" value="RraA_family"/>
    <property type="match status" value="1"/>
</dbReference>
<protein>
    <recommendedName>
        <fullName evidence="3">RraA family protein</fullName>
    </recommendedName>
</protein>
<dbReference type="EMBL" id="CABFNS010000761">
    <property type="protein sequence ID" value="VUC27065.1"/>
    <property type="molecule type" value="Genomic_DNA"/>
</dbReference>
<keyword evidence="2" id="KW-1185">Reference proteome</keyword>
<sequence>MELTEIIAALQEFTSCDVADALVKLGVSEGGFLPDLTLWSPERQQSAAKIVGPAYTVQYQYRPDDGSPTPSVDSAPAGSVILVSCPPGMIQSCWGGLTSRRAQIRGIAGTIVDGRIRDLEELRDLEYPVFARDVGPYPPHGVAFVSEVLQTVRSLAEIEKAKTDAIIRGESMTKVSKYIS</sequence>
<evidence type="ECO:0000313" key="1">
    <source>
        <dbReference type="EMBL" id="VUC27065.1"/>
    </source>
</evidence>
<dbReference type="PANTHER" id="PTHR33254">
    <property type="entry name" value="4-HYDROXY-4-METHYL-2-OXOGLUTARATE ALDOLASE 3-RELATED"/>
    <property type="match status" value="1"/>
</dbReference>
<evidence type="ECO:0008006" key="3">
    <source>
        <dbReference type="Google" id="ProtNLM"/>
    </source>
</evidence>
<dbReference type="Gene3D" id="3.50.30.40">
    <property type="entry name" value="Ribonuclease E inhibitor RraA/RraA-like"/>
    <property type="match status" value="1"/>
</dbReference>
<comment type="caution">
    <text evidence="1">The sequence shown here is derived from an EMBL/GenBank/DDBJ whole genome shotgun (WGS) entry which is preliminary data.</text>
</comment>